<reference evidence="1" key="1">
    <citation type="submission" date="2018-11" db="EMBL/GenBank/DDBJ databases">
        <title>The sequence and de novo assembly of Larimichthys crocea genome using PacBio and Hi-C technologies.</title>
        <authorList>
            <person name="Xu P."/>
            <person name="Chen B."/>
            <person name="Zhou Z."/>
            <person name="Ke Q."/>
            <person name="Wu Y."/>
            <person name="Bai H."/>
            <person name="Pu F."/>
        </authorList>
    </citation>
    <scope>NUCLEOTIDE SEQUENCE</scope>
    <source>
        <tissue evidence="1">Muscle</tissue>
    </source>
</reference>
<sequence>MKGGQERYRKKGEGGEREEKKKGFKERKKGGDDYIHLYIHHTGYEREHGVLKPDPKMAVHKTESTGQTEKLSWHPINRKQKYLIADGIPTSAAASLPRFNNNNNNNNIQSTLEVQ</sequence>
<organism evidence="1 2">
    <name type="scientific">Larimichthys crocea</name>
    <name type="common">Large yellow croaker</name>
    <name type="synonym">Pseudosciaena crocea</name>
    <dbReference type="NCBI Taxonomy" id="215358"/>
    <lineage>
        <taxon>Eukaryota</taxon>
        <taxon>Metazoa</taxon>
        <taxon>Chordata</taxon>
        <taxon>Craniata</taxon>
        <taxon>Vertebrata</taxon>
        <taxon>Euteleostomi</taxon>
        <taxon>Actinopterygii</taxon>
        <taxon>Neopterygii</taxon>
        <taxon>Teleostei</taxon>
        <taxon>Neoteleostei</taxon>
        <taxon>Acanthomorphata</taxon>
        <taxon>Eupercaria</taxon>
        <taxon>Sciaenidae</taxon>
        <taxon>Larimichthys</taxon>
    </lineage>
</organism>
<protein>
    <submittedName>
        <fullName evidence="1">Uncharacterized protein</fullName>
    </submittedName>
</protein>
<dbReference type="Proteomes" id="UP000793456">
    <property type="component" value="Chromosome XX"/>
</dbReference>
<dbReference type="EMBL" id="CM011693">
    <property type="protein sequence ID" value="TMS05730.1"/>
    <property type="molecule type" value="Genomic_DNA"/>
</dbReference>
<name>A0ACD3QET5_LARCR</name>
<keyword evidence="2" id="KW-1185">Reference proteome</keyword>
<evidence type="ECO:0000313" key="1">
    <source>
        <dbReference type="EMBL" id="TMS05730.1"/>
    </source>
</evidence>
<accession>A0ACD3QET5</accession>
<comment type="caution">
    <text evidence="1">The sequence shown here is derived from an EMBL/GenBank/DDBJ whole genome shotgun (WGS) entry which is preliminary data.</text>
</comment>
<evidence type="ECO:0000313" key="2">
    <source>
        <dbReference type="Proteomes" id="UP000793456"/>
    </source>
</evidence>
<gene>
    <name evidence="1" type="ORF">E3U43_004980</name>
</gene>
<proteinExistence type="predicted"/>